<organism evidence="3 4">
    <name type="scientific">Thecamonas trahens ATCC 50062</name>
    <dbReference type="NCBI Taxonomy" id="461836"/>
    <lineage>
        <taxon>Eukaryota</taxon>
        <taxon>Apusozoa</taxon>
        <taxon>Apusomonadida</taxon>
        <taxon>Apusomonadidae</taxon>
        <taxon>Thecamonas</taxon>
    </lineage>
</organism>
<keyword evidence="4" id="KW-1185">Reference proteome</keyword>
<evidence type="ECO:0000256" key="2">
    <source>
        <dbReference type="SAM" id="SignalP"/>
    </source>
</evidence>
<dbReference type="InterPro" id="IPR028994">
    <property type="entry name" value="Integrin_alpha_N"/>
</dbReference>
<evidence type="ECO:0008006" key="5">
    <source>
        <dbReference type="Google" id="ProtNLM"/>
    </source>
</evidence>
<dbReference type="SUPFAM" id="SSF69318">
    <property type="entry name" value="Integrin alpha N-terminal domain"/>
    <property type="match status" value="4"/>
</dbReference>
<dbReference type="RefSeq" id="XP_013753378.1">
    <property type="nucleotide sequence ID" value="XM_013897924.1"/>
</dbReference>
<evidence type="ECO:0000256" key="1">
    <source>
        <dbReference type="ARBA" id="ARBA00022729"/>
    </source>
</evidence>
<keyword evidence="1 2" id="KW-0732">Signal</keyword>
<evidence type="ECO:0000313" key="3">
    <source>
        <dbReference type="EMBL" id="KNC55020.1"/>
    </source>
</evidence>
<evidence type="ECO:0000313" key="4">
    <source>
        <dbReference type="Proteomes" id="UP000054408"/>
    </source>
</evidence>
<dbReference type="PANTHER" id="PTHR44103">
    <property type="entry name" value="PROPROTEIN CONVERTASE P"/>
    <property type="match status" value="1"/>
</dbReference>
<gene>
    <name evidence="3" type="ORF">AMSG_12371</name>
</gene>
<dbReference type="GeneID" id="25570285"/>
<proteinExistence type="predicted"/>
<sequence>MGGKAVMNMLLLLALFSFTTTSTHGQPCPATDAAVYGTSEVVILGSTLFTSQRLFETAVDIDCDGRRDVAAHSRYGMTFLPSSSPFTRQYPSTAGVPVDGVAQFEPADEGMKLSGCIAAEMGPAGMQADTWATPVYVSGGSQAALSSSGVYDAWAGDLNGDGVPEFVTAEDVGLKAMVGSMTTRWPKYTDAITMASGYSTVRGVQQQFDFADMDNDGDIDLVWWSRTSHTDETRYHRSPRWFANHGNGTFDSPGTTIFSFSVGSYVALLALGDVNGDNFPDVAWHTYQDTTHIVHTIGPGVFSSTVVTLTPDWENCHSLKLFDVDGDGDIDVVRNANVEGKLFAYLNVAGPGADFVFGSTMTIMDRNDARGFDVGDIDNDGDLDVVASSYTDDVLIILRGDGAGGYSMEDTLRLDGLYSVELADVNNDTYLDVVGKRYGSNMFMALYNSDDDTYDALISFSGMAIFPSGWNLVDMDGDGMLDLVGFSLSLTGSTEGGTLFYYRNMYPDVASVFDDNRPIPLLGGVKGFGGPLVADFNGDGAPDYLGIHANMHLFDLAIYLAAGPGTSAGGAGKLAFNGGQQTLGFVLDEVIEMNVDDYDGDGDYDFVYATYSSFSRSTVEYLSNAYGGIAGSPLAFSAAVTLGESKNSREVAVELIVNDADGDGNAREVVVGWRSLSSFGSNSYGYVTLYEVDDWASGSPSVNTTMIADDMDLLAAVVVVDMDLDGSLDLVVAERWNLYALLSGGGALRELATSGQRLFLGEIQTSRSQYVLDLAVASLNPGEDTHLDIVGLVSSSEPVVMMGLPGNSSARVRVKDHVRMPSVVNGARGLVLTDYDSDSFVDVVFATIDGFKWQPNLGYPAATKGAFQVTSASYGIPTGCVADFNRDSRLDLVYYRSDDSVLGKLHVHTNVPDFTGRGEVDFVGRIHRLVAADVDMDGLVDLLFLMASGDVIGWMPNLGVFPFFDAATAVQVINTTDVVEHPEDMVAMLLDGDEFIDLVVLGRDSGNLAILRGNPTLPKRFEEPVELVSWSTTQCSWGYRLALVDVTADGMMDMFMACYTSGFVVWFESLGPTNDAPWSVKPLERIADTPGTWKIYDVEMVDLTGDGLVDFVFSIDEATTSSVMYEINIGNATHPVWGPTHRVSSTVAWGVFTPLDTDGPSHGLSLESADLDMDGHIDIVLSSALDRTGVLLNQTPRLPASAFNDSPDEGEPRLASATRWTDNANYRLRGQARELYVADIDADGFPDWIAVSDHLERAGGVLGDKLGVADAAAAYDVPGRG</sequence>
<dbReference type="EMBL" id="GL349494">
    <property type="protein sequence ID" value="KNC55020.1"/>
    <property type="molecule type" value="Genomic_DNA"/>
</dbReference>
<dbReference type="Proteomes" id="UP000054408">
    <property type="component" value="Unassembled WGS sequence"/>
</dbReference>
<dbReference type="Gene3D" id="2.130.10.130">
    <property type="entry name" value="Integrin alpha, N-terminal"/>
    <property type="match status" value="3"/>
</dbReference>
<accession>A0A0L0DRV0</accession>
<dbReference type="Pfam" id="PF13517">
    <property type="entry name" value="FG-GAP_3"/>
    <property type="match status" value="2"/>
</dbReference>
<dbReference type="InterPro" id="IPR013517">
    <property type="entry name" value="FG-GAP"/>
</dbReference>
<protein>
    <recommendedName>
        <fullName evidence="5">VCBS repeat-containing protein</fullName>
    </recommendedName>
</protein>
<feature type="chain" id="PRO_5005537394" description="VCBS repeat-containing protein" evidence="2">
    <location>
        <begin position="26"/>
        <end position="1281"/>
    </location>
</feature>
<dbReference type="PANTHER" id="PTHR44103:SF1">
    <property type="entry name" value="PROPROTEIN CONVERTASE P"/>
    <property type="match status" value="1"/>
</dbReference>
<reference evidence="3 4" key="1">
    <citation type="submission" date="2010-05" db="EMBL/GenBank/DDBJ databases">
        <title>The Genome Sequence of Thecamonas trahens ATCC 50062.</title>
        <authorList>
            <consortium name="The Broad Institute Genome Sequencing Platform"/>
            <person name="Russ C."/>
            <person name="Cuomo C."/>
            <person name="Shea T."/>
            <person name="Young S.K."/>
            <person name="Zeng Q."/>
            <person name="Koehrsen M."/>
            <person name="Haas B."/>
            <person name="Borodovsky M."/>
            <person name="Guigo R."/>
            <person name="Alvarado L."/>
            <person name="Berlin A."/>
            <person name="Bochicchio J."/>
            <person name="Borenstein D."/>
            <person name="Chapman S."/>
            <person name="Chen Z."/>
            <person name="Freedman E."/>
            <person name="Gellesch M."/>
            <person name="Goldberg J."/>
            <person name="Griggs A."/>
            <person name="Gujja S."/>
            <person name="Heilman E."/>
            <person name="Heiman D."/>
            <person name="Hepburn T."/>
            <person name="Howarth C."/>
            <person name="Jen D."/>
            <person name="Larson L."/>
            <person name="Mehta T."/>
            <person name="Park D."/>
            <person name="Pearson M."/>
            <person name="Roberts A."/>
            <person name="Saif S."/>
            <person name="Shenoy N."/>
            <person name="Sisk P."/>
            <person name="Stolte C."/>
            <person name="Sykes S."/>
            <person name="Thomson T."/>
            <person name="Walk T."/>
            <person name="White J."/>
            <person name="Yandava C."/>
            <person name="Burger G."/>
            <person name="Gray M.W."/>
            <person name="Holland P.W.H."/>
            <person name="King N."/>
            <person name="Lang F.B.F."/>
            <person name="Roger A.J."/>
            <person name="Ruiz-Trillo I."/>
            <person name="Lander E."/>
            <person name="Nusbaum C."/>
        </authorList>
    </citation>
    <scope>NUCLEOTIDE SEQUENCE [LARGE SCALE GENOMIC DNA]</scope>
    <source>
        <strain evidence="3 4">ATCC 50062</strain>
    </source>
</reference>
<dbReference type="OrthoDB" id="2119228at2759"/>
<name>A0A0L0DRV0_THETB</name>
<feature type="signal peptide" evidence="2">
    <location>
        <begin position="1"/>
        <end position="25"/>
    </location>
</feature>